<protein>
    <recommendedName>
        <fullName evidence="5">Methyltransferase</fullName>
    </recommendedName>
</protein>
<dbReference type="Proteomes" id="UP001500967">
    <property type="component" value="Unassembled WGS sequence"/>
</dbReference>
<dbReference type="EMBL" id="BAAAGX010000009">
    <property type="protein sequence ID" value="GAA0238948.1"/>
    <property type="molecule type" value="Genomic_DNA"/>
</dbReference>
<proteinExistence type="predicted"/>
<dbReference type="Pfam" id="PF06325">
    <property type="entry name" value="PrmA"/>
    <property type="match status" value="1"/>
</dbReference>
<dbReference type="PANTHER" id="PTHR43648:SF1">
    <property type="entry name" value="ELECTRON TRANSFER FLAVOPROTEIN BETA SUBUNIT LYSINE METHYLTRANSFERASE"/>
    <property type="match status" value="1"/>
</dbReference>
<dbReference type="InterPro" id="IPR029063">
    <property type="entry name" value="SAM-dependent_MTases_sf"/>
</dbReference>
<keyword evidence="1" id="KW-0489">Methyltransferase</keyword>
<sequence>MAPMTLSMLDWQGWRDVATTLSVAPGVHEPSAFSALLASTLSDVEGKTVVDAGSGAGLIAIAALRYGARHVVAVDSDAAALAVTAENVERVGGPEARARLSLWQADFAELGLLRADVLAVNPPQRPTAVLGGVEPGQRHLHVGGGDDGLQTIRLVLRHARSSEVRTTAADVLPVTAALALDGWLPPERLARTTLPVHPAWEPLTGGREALVDVWSFLAT</sequence>
<reference evidence="4" key="1">
    <citation type="journal article" date="2019" name="Int. J. Syst. Evol. Microbiol.">
        <title>The Global Catalogue of Microorganisms (GCM) 10K type strain sequencing project: providing services to taxonomists for standard genome sequencing and annotation.</title>
        <authorList>
            <consortium name="The Broad Institute Genomics Platform"/>
            <consortium name="The Broad Institute Genome Sequencing Center for Infectious Disease"/>
            <person name="Wu L."/>
            <person name="Ma J."/>
        </authorList>
    </citation>
    <scope>NUCLEOTIDE SEQUENCE [LARGE SCALE GENOMIC DNA]</scope>
    <source>
        <strain evidence="4">JCM 10425</strain>
    </source>
</reference>
<keyword evidence="4" id="KW-1185">Reference proteome</keyword>
<gene>
    <name evidence="3" type="ORF">GCM10009539_25320</name>
</gene>
<dbReference type="SUPFAM" id="SSF53335">
    <property type="entry name" value="S-adenosyl-L-methionine-dependent methyltransferases"/>
    <property type="match status" value="1"/>
</dbReference>
<dbReference type="Gene3D" id="3.40.50.150">
    <property type="entry name" value="Vaccinia Virus protein VP39"/>
    <property type="match status" value="1"/>
</dbReference>
<dbReference type="PANTHER" id="PTHR43648">
    <property type="entry name" value="ELECTRON TRANSFER FLAVOPROTEIN BETA SUBUNIT LYSINE METHYLTRANSFERASE"/>
    <property type="match status" value="1"/>
</dbReference>
<comment type="caution">
    <text evidence="3">The sequence shown here is derived from an EMBL/GenBank/DDBJ whole genome shotgun (WGS) entry which is preliminary data.</text>
</comment>
<accession>A0ABP3DRS6</accession>
<evidence type="ECO:0008006" key="5">
    <source>
        <dbReference type="Google" id="ProtNLM"/>
    </source>
</evidence>
<organism evidence="3 4">
    <name type="scientific">Cryptosporangium japonicum</name>
    <dbReference type="NCBI Taxonomy" id="80872"/>
    <lineage>
        <taxon>Bacteria</taxon>
        <taxon>Bacillati</taxon>
        <taxon>Actinomycetota</taxon>
        <taxon>Actinomycetes</taxon>
        <taxon>Cryptosporangiales</taxon>
        <taxon>Cryptosporangiaceae</taxon>
        <taxon>Cryptosporangium</taxon>
    </lineage>
</organism>
<name>A0ABP3DRS6_9ACTN</name>
<evidence type="ECO:0000313" key="4">
    <source>
        <dbReference type="Proteomes" id="UP001500967"/>
    </source>
</evidence>
<evidence type="ECO:0000256" key="2">
    <source>
        <dbReference type="ARBA" id="ARBA00022679"/>
    </source>
</evidence>
<evidence type="ECO:0000313" key="3">
    <source>
        <dbReference type="EMBL" id="GAA0238948.1"/>
    </source>
</evidence>
<dbReference type="InterPro" id="IPR050078">
    <property type="entry name" value="Ribosomal_L11_MeTrfase_PrmA"/>
</dbReference>
<evidence type="ECO:0000256" key="1">
    <source>
        <dbReference type="ARBA" id="ARBA00022603"/>
    </source>
</evidence>
<dbReference type="CDD" id="cd02440">
    <property type="entry name" value="AdoMet_MTases"/>
    <property type="match status" value="1"/>
</dbReference>
<keyword evidence="2" id="KW-0808">Transferase</keyword>